<feature type="region of interest" description="Disordered" evidence="3">
    <location>
        <begin position="314"/>
        <end position="346"/>
    </location>
</feature>
<dbReference type="InterPro" id="IPR013708">
    <property type="entry name" value="Shikimate_DH-bd_N"/>
</dbReference>
<evidence type="ECO:0000256" key="2">
    <source>
        <dbReference type="ARBA" id="ARBA00023141"/>
    </source>
</evidence>
<dbReference type="GO" id="GO:0009073">
    <property type="term" value="P:aromatic amino acid family biosynthetic process"/>
    <property type="evidence" value="ECO:0007669"/>
    <property type="project" value="UniProtKB-KW"/>
</dbReference>
<evidence type="ECO:0000313" key="6">
    <source>
        <dbReference type="Proteomes" id="UP000001937"/>
    </source>
</evidence>
<dbReference type="Gene3D" id="3.40.50.10860">
    <property type="entry name" value="Leucine Dehydrogenase, chain A, domain 1"/>
    <property type="match status" value="1"/>
</dbReference>
<name>Q2J824_FRACC</name>
<keyword evidence="6" id="KW-1185">Reference proteome</keyword>
<dbReference type="GO" id="GO:0009423">
    <property type="term" value="P:chorismate biosynthetic process"/>
    <property type="evidence" value="ECO:0007669"/>
    <property type="project" value="TreeGrafter"/>
</dbReference>
<feature type="domain" description="Shikimate dehydrogenase substrate binding N-terminal" evidence="4">
    <location>
        <begin position="44"/>
        <end position="127"/>
    </location>
</feature>
<organism evidence="5 6">
    <name type="scientific">Frankia casuarinae (strain DSM 45818 / CECT 9043 / HFP020203 / CcI3)</name>
    <dbReference type="NCBI Taxonomy" id="106370"/>
    <lineage>
        <taxon>Bacteria</taxon>
        <taxon>Bacillati</taxon>
        <taxon>Actinomycetota</taxon>
        <taxon>Actinomycetes</taxon>
        <taxon>Frankiales</taxon>
        <taxon>Frankiaceae</taxon>
        <taxon>Frankia</taxon>
    </lineage>
</organism>
<gene>
    <name evidence="5" type="ordered locus">Francci3_3211</name>
</gene>
<comment type="pathway">
    <text evidence="1">Metabolic intermediate biosynthesis; chorismate biosynthesis; chorismate from D-erythrose 4-phosphate and phosphoenolpyruvate: step 4/7.</text>
</comment>
<evidence type="ECO:0000256" key="1">
    <source>
        <dbReference type="ARBA" id="ARBA00004871"/>
    </source>
</evidence>
<dbReference type="EC" id="1.1.1.25" evidence="5"/>
<feature type="region of interest" description="Disordered" evidence="3">
    <location>
        <begin position="1"/>
        <end position="38"/>
    </location>
</feature>
<accession>Q2J824</accession>
<keyword evidence="2" id="KW-0028">Amino-acid biosynthesis</keyword>
<dbReference type="Proteomes" id="UP000001937">
    <property type="component" value="Chromosome"/>
</dbReference>
<dbReference type="GO" id="GO:0004764">
    <property type="term" value="F:shikimate 3-dehydrogenase (NADP+) activity"/>
    <property type="evidence" value="ECO:0007669"/>
    <property type="project" value="UniProtKB-EC"/>
</dbReference>
<dbReference type="KEGG" id="fra:Francci3_3211"/>
<dbReference type="HOGENOM" id="CLU_044063_0_2_11"/>
<dbReference type="SUPFAM" id="SSF51735">
    <property type="entry name" value="NAD(P)-binding Rossmann-fold domains"/>
    <property type="match status" value="1"/>
</dbReference>
<keyword evidence="2" id="KW-0057">Aromatic amino acid biosynthesis</keyword>
<dbReference type="GO" id="GO:0050661">
    <property type="term" value="F:NADP binding"/>
    <property type="evidence" value="ECO:0007669"/>
    <property type="project" value="TreeGrafter"/>
</dbReference>
<feature type="compositionally biased region" description="Gly residues" evidence="3">
    <location>
        <begin position="326"/>
        <end position="346"/>
    </location>
</feature>
<evidence type="ECO:0000313" key="5">
    <source>
        <dbReference type="EMBL" id="ABD12568.1"/>
    </source>
</evidence>
<dbReference type="PANTHER" id="PTHR21089:SF1">
    <property type="entry name" value="BIFUNCTIONAL 3-DEHYDROQUINATE DEHYDRATASE_SHIKIMATE DEHYDROGENASE, CHLOROPLASTIC"/>
    <property type="match status" value="1"/>
</dbReference>
<protein>
    <submittedName>
        <fullName evidence="5">Shikimate dehydrogenase</fullName>
        <ecNumber evidence="5">1.1.1.25</ecNumber>
    </submittedName>
</protein>
<reference evidence="5 6" key="1">
    <citation type="journal article" date="2007" name="Genome Res.">
        <title>Genome characteristics of facultatively symbiotic Frankia sp. strains reflect host range and host plant biogeography.</title>
        <authorList>
            <person name="Normand P."/>
            <person name="Lapierre P."/>
            <person name="Tisa L.S."/>
            <person name="Gogarten J.P."/>
            <person name="Alloisio N."/>
            <person name="Bagnarol E."/>
            <person name="Bassi C.A."/>
            <person name="Berry A.M."/>
            <person name="Bickhart D.M."/>
            <person name="Choisne N."/>
            <person name="Couloux A."/>
            <person name="Cournoyer B."/>
            <person name="Cruveiller S."/>
            <person name="Daubin V."/>
            <person name="Demange N."/>
            <person name="Francino M.P."/>
            <person name="Goltsman E."/>
            <person name="Huang Y."/>
            <person name="Kopp O.R."/>
            <person name="Labarre L."/>
            <person name="Lapidus A."/>
            <person name="Lavire C."/>
            <person name="Marechal J."/>
            <person name="Martinez M."/>
            <person name="Mastronunzio J.E."/>
            <person name="Mullin B.C."/>
            <person name="Niemann J."/>
            <person name="Pujic P."/>
            <person name="Rawnsley T."/>
            <person name="Rouy Z."/>
            <person name="Schenowitz C."/>
            <person name="Sellstedt A."/>
            <person name="Tavares F."/>
            <person name="Tomkins J.P."/>
            <person name="Vallenet D."/>
            <person name="Valverde C."/>
            <person name="Wall L.G."/>
            <person name="Wang Y."/>
            <person name="Medigue C."/>
            <person name="Benson D.R."/>
        </authorList>
    </citation>
    <scope>NUCLEOTIDE SEQUENCE [LARGE SCALE GENOMIC DNA]</scope>
    <source>
        <strain evidence="6">DSM 45818 / CECT 9043 / CcI3</strain>
    </source>
</reference>
<dbReference type="EMBL" id="CP000249">
    <property type="protein sequence ID" value="ABD12568.1"/>
    <property type="molecule type" value="Genomic_DNA"/>
</dbReference>
<dbReference type="PANTHER" id="PTHR21089">
    <property type="entry name" value="SHIKIMATE DEHYDROGENASE"/>
    <property type="match status" value="1"/>
</dbReference>
<dbReference type="PhylomeDB" id="Q2J824"/>
<evidence type="ECO:0000259" key="4">
    <source>
        <dbReference type="Pfam" id="PF08501"/>
    </source>
</evidence>
<dbReference type="InterPro" id="IPR036291">
    <property type="entry name" value="NAD(P)-bd_dom_sf"/>
</dbReference>
<evidence type="ECO:0000256" key="3">
    <source>
        <dbReference type="SAM" id="MobiDB-lite"/>
    </source>
</evidence>
<dbReference type="eggNOG" id="COG0169">
    <property type="taxonomic scope" value="Bacteria"/>
</dbReference>
<proteinExistence type="predicted"/>
<dbReference type="NCBIfam" id="NF001311">
    <property type="entry name" value="PRK00258.1-3"/>
    <property type="match status" value="1"/>
</dbReference>
<dbReference type="Pfam" id="PF08501">
    <property type="entry name" value="Shikimate_dh_N"/>
    <property type="match status" value="1"/>
</dbReference>
<dbReference type="GO" id="GO:0005829">
    <property type="term" value="C:cytosol"/>
    <property type="evidence" value="ECO:0007669"/>
    <property type="project" value="TreeGrafter"/>
</dbReference>
<sequence>MPEIVPAGTTPARRRPPECRRRPMEPPATVAATAPPSGPTRAAVLGAPVDHSLSPLLHAAAYAKLGLAVTYTAVHCDETGLAAMLTRVRTDPGWVGLSLTMPLKTVALDLLDEVDATAAVIGAVNTVVVGPAGRLRGYNTDVDGIGMALRRVMRGAVPGQPLVLGAGGTARAAVAAVAAAGCTRLGVVARRPAAVAEVAEIGSRLGVEVTALPWELLAAGLPAGPDLVISTTPAGATDGLATGPWPPACQLVELLYHPWPTALAAAAYRAGARVAGGLEILAAQAVGQVEHFTGQVVPTSVLLAAGQAALDERTRGNRPPAVEVGVPGGHGLAGSGPRGRGGPAGG</sequence>
<keyword evidence="5" id="KW-0560">Oxidoreductase</keyword>
<dbReference type="SUPFAM" id="SSF53223">
    <property type="entry name" value="Aminoacid dehydrogenase-like, N-terminal domain"/>
    <property type="match status" value="1"/>
</dbReference>
<dbReference type="GO" id="GO:0019632">
    <property type="term" value="P:shikimate metabolic process"/>
    <property type="evidence" value="ECO:0007669"/>
    <property type="project" value="TreeGrafter"/>
</dbReference>
<dbReference type="STRING" id="106370.Francci3_3211"/>
<dbReference type="InterPro" id="IPR046346">
    <property type="entry name" value="Aminoacid_DH-like_N_sf"/>
</dbReference>
<feature type="compositionally biased region" description="Basic and acidic residues" evidence="3">
    <location>
        <begin position="15"/>
        <end position="24"/>
    </location>
</feature>
<dbReference type="InterPro" id="IPR022893">
    <property type="entry name" value="Shikimate_DH_fam"/>
</dbReference>
<dbReference type="AlphaFoldDB" id="Q2J824"/>
<dbReference type="Gene3D" id="3.40.50.720">
    <property type="entry name" value="NAD(P)-binding Rossmann-like Domain"/>
    <property type="match status" value="1"/>
</dbReference>
<feature type="compositionally biased region" description="Low complexity" evidence="3">
    <location>
        <begin position="1"/>
        <end position="11"/>
    </location>
</feature>